<reference evidence="1" key="1">
    <citation type="journal article" date="2020" name="Stud. Mycol.">
        <title>101 Dothideomycetes genomes: a test case for predicting lifestyles and emergence of pathogens.</title>
        <authorList>
            <person name="Haridas S."/>
            <person name="Albert R."/>
            <person name="Binder M."/>
            <person name="Bloem J."/>
            <person name="Labutti K."/>
            <person name="Salamov A."/>
            <person name="Andreopoulos B."/>
            <person name="Baker S."/>
            <person name="Barry K."/>
            <person name="Bills G."/>
            <person name="Bluhm B."/>
            <person name="Cannon C."/>
            <person name="Castanera R."/>
            <person name="Culley D."/>
            <person name="Daum C."/>
            <person name="Ezra D."/>
            <person name="Gonzalez J."/>
            <person name="Henrissat B."/>
            <person name="Kuo A."/>
            <person name="Liang C."/>
            <person name="Lipzen A."/>
            <person name="Lutzoni F."/>
            <person name="Magnuson J."/>
            <person name="Mondo S."/>
            <person name="Nolan M."/>
            <person name="Ohm R."/>
            <person name="Pangilinan J."/>
            <person name="Park H.-J."/>
            <person name="Ramirez L."/>
            <person name="Alfaro M."/>
            <person name="Sun H."/>
            <person name="Tritt A."/>
            <person name="Yoshinaga Y."/>
            <person name="Zwiers L.-H."/>
            <person name="Turgeon B."/>
            <person name="Goodwin S."/>
            <person name="Spatafora J."/>
            <person name="Crous P."/>
            <person name="Grigoriev I."/>
        </authorList>
    </citation>
    <scope>NUCLEOTIDE SEQUENCE</scope>
    <source>
        <strain evidence="1">CBS 525.71</strain>
    </source>
</reference>
<sequence length="297" mass="32298">MALKSEVETLQQRLQEHTEFLESIRNAPEDEGLSIVRKQRSTENAAAVLSPYQGRAGGSSQISEHASARAVMPSTESGVEFELVMFYPTAYPILIPPSPSSIVSASLIGGSTQTTSSSSTPLSPSEPYAYCDPHLEYLTAERSTDSTTTLAALNCLSVATGWNGRNELGNHQLVTDARTLATRMHLLDAPPTDAAIVQFQHLNEDEIPDQAHVAWGSYGWQSFRASFFAKPSIKYLPNLLIAGDDIDIFATLDTFGPAHSPPDSVGHTFTAMSKFGSLYKKSWLSTTCRTTHLWSKG</sequence>
<keyword evidence="2" id="KW-1185">Reference proteome</keyword>
<gene>
    <name evidence="1" type="ORF">BU25DRAFT_458514</name>
</gene>
<dbReference type="EMBL" id="MU006716">
    <property type="protein sequence ID" value="KAF2627628.1"/>
    <property type="molecule type" value="Genomic_DNA"/>
</dbReference>
<proteinExistence type="predicted"/>
<evidence type="ECO:0000313" key="1">
    <source>
        <dbReference type="EMBL" id="KAF2627628.1"/>
    </source>
</evidence>
<dbReference type="Proteomes" id="UP000799754">
    <property type="component" value="Unassembled WGS sequence"/>
</dbReference>
<accession>A0ACB6S102</accession>
<organism evidence="1 2">
    <name type="scientific">Macroventuria anomochaeta</name>
    <dbReference type="NCBI Taxonomy" id="301207"/>
    <lineage>
        <taxon>Eukaryota</taxon>
        <taxon>Fungi</taxon>
        <taxon>Dikarya</taxon>
        <taxon>Ascomycota</taxon>
        <taxon>Pezizomycotina</taxon>
        <taxon>Dothideomycetes</taxon>
        <taxon>Pleosporomycetidae</taxon>
        <taxon>Pleosporales</taxon>
        <taxon>Pleosporineae</taxon>
        <taxon>Didymellaceae</taxon>
        <taxon>Macroventuria</taxon>
    </lineage>
</organism>
<name>A0ACB6S102_9PLEO</name>
<protein>
    <submittedName>
        <fullName evidence="1">Uncharacterized protein</fullName>
    </submittedName>
</protein>
<evidence type="ECO:0000313" key="2">
    <source>
        <dbReference type="Proteomes" id="UP000799754"/>
    </source>
</evidence>
<comment type="caution">
    <text evidence="1">The sequence shown here is derived from an EMBL/GenBank/DDBJ whole genome shotgun (WGS) entry which is preliminary data.</text>
</comment>